<keyword evidence="2" id="KW-1185">Reference proteome</keyword>
<evidence type="ECO:0000313" key="2">
    <source>
        <dbReference type="Proteomes" id="UP001268542"/>
    </source>
</evidence>
<protein>
    <submittedName>
        <fullName evidence="1">Glycosyltransferase family 1 protein</fullName>
    </submittedName>
</protein>
<dbReference type="Proteomes" id="UP001268542">
    <property type="component" value="Unassembled WGS sequence"/>
</dbReference>
<dbReference type="RefSeq" id="WP_315735448.1">
    <property type="nucleotide sequence ID" value="NZ_JAVYII010000009.1"/>
</dbReference>
<gene>
    <name evidence="1" type="ORF">RDV89_18395</name>
</gene>
<name>A0ABU3Q108_9ACTN</name>
<accession>A0ABU3Q108</accession>
<organism evidence="1 2">
    <name type="scientific">Nocardioides imazamoxiresistens</name>
    <dbReference type="NCBI Taxonomy" id="3231893"/>
    <lineage>
        <taxon>Bacteria</taxon>
        <taxon>Bacillati</taxon>
        <taxon>Actinomycetota</taxon>
        <taxon>Actinomycetes</taxon>
        <taxon>Propionibacteriales</taxon>
        <taxon>Nocardioidaceae</taxon>
        <taxon>Nocardioides</taxon>
    </lineage>
</organism>
<comment type="caution">
    <text evidence="1">The sequence shown here is derived from an EMBL/GenBank/DDBJ whole genome shotgun (WGS) entry which is preliminary data.</text>
</comment>
<reference evidence="1 2" key="1">
    <citation type="submission" date="2023-08" db="EMBL/GenBank/DDBJ databases">
        <title>Nocardioides seae sp. nov., a bacterium isolated from a soil.</title>
        <authorList>
            <person name="Wang X."/>
        </authorList>
    </citation>
    <scope>NUCLEOTIDE SEQUENCE [LARGE SCALE GENOMIC DNA]</scope>
    <source>
        <strain evidence="1 2">YZH12</strain>
    </source>
</reference>
<evidence type="ECO:0000313" key="1">
    <source>
        <dbReference type="EMBL" id="MDT9595064.1"/>
    </source>
</evidence>
<dbReference type="EMBL" id="JAVYII010000009">
    <property type="protein sequence ID" value="MDT9595064.1"/>
    <property type="molecule type" value="Genomic_DNA"/>
</dbReference>
<sequence>MTQTPSSPGAPGTPGRPVVVASVPADHPYVHHLAPLGRPGPVRLDDPPGVDEHGVPTGHWWPPVLLDATRTAEVEADLLHVHFGFEGRTPAQLATLVETLRSRGRALVLTVHDLHNPHLLDRSGHLERLDVLVPAADGLITLTPGAAAEVERRWGRSADVVPHPHVVPLEQMASWQHRRRTRRPGDPVRVGVSLKSLRANVADDVLPALLAAASAVPGTSLEVAVHRDVLAPDHPRHDPDVLAQLERAEAADGVSVRVHDHLDDPALWELVAALDVSVLPYRFGTHSGWLEMCRDLGTDVLAPDLGHYAEQGPVDVYRRDEGGVDVDSLVAALQRVRERGSRPPVDVDERRRQRDTVAAAHDEAYARALTRAAERARGRGHSH</sequence>
<proteinExistence type="predicted"/>
<dbReference type="SUPFAM" id="SSF53756">
    <property type="entry name" value="UDP-Glycosyltransferase/glycogen phosphorylase"/>
    <property type="match status" value="1"/>
</dbReference>
<dbReference type="Gene3D" id="3.40.50.2000">
    <property type="entry name" value="Glycogen Phosphorylase B"/>
    <property type="match status" value="1"/>
</dbReference>